<evidence type="ECO:0000256" key="12">
    <source>
        <dbReference type="ARBA" id="ARBA00023239"/>
    </source>
</evidence>
<dbReference type="EC" id="4.2.1.134" evidence="4 14"/>
<sequence>MAREKLMQMAMQPNESPFIFSNRINYEILDAYPVRKLGTGGAEFVHRTRQLLAERGRSSLQFVDDSIMKPAQLYLFAYNAVQVLGWGVILVKTIHGLSKHLSWPDLYTSVETEVKIFQTLAILEIVHAVVGLVRSPVGTTVMQVWSRLLLVWPILHTCATARPSVGVPMLLMAWSVTEVIRYSYYALALFGAVPFFLTWMRYTFFIVLYPLGVTGELLTLFGCLPEVAEKKYYTIEMPNPANMGFSFYAVLIGSALFYLPGFPQLYLYMFAQRKKVLFVEAAKKKQ</sequence>
<accession>A0A016UIY0</accession>
<keyword evidence="12 14" id="KW-0456">Lyase</keyword>
<dbReference type="EMBL" id="JARK01001375">
    <property type="protein sequence ID" value="EYC14856.1"/>
    <property type="molecule type" value="Genomic_DNA"/>
</dbReference>
<name>A0A016UIY0_9BILA</name>
<dbReference type="UniPathway" id="UPA00094"/>
<gene>
    <name evidence="15" type="primary">Acey_s0039.g44</name>
    <name evidence="15" type="synonym">Acey-hpo-8</name>
    <name evidence="15" type="ORF">Y032_0039g44</name>
</gene>
<feature type="transmembrane region" description="Helical" evidence="14">
    <location>
        <begin position="182"/>
        <end position="199"/>
    </location>
</feature>
<evidence type="ECO:0000256" key="5">
    <source>
        <dbReference type="ARBA" id="ARBA00022516"/>
    </source>
</evidence>
<evidence type="ECO:0000256" key="7">
    <source>
        <dbReference type="ARBA" id="ARBA00022832"/>
    </source>
</evidence>
<keyword evidence="16" id="KW-1185">Reference proteome</keyword>
<reference evidence="16" key="1">
    <citation type="journal article" date="2015" name="Nat. Genet.">
        <title>The genome and transcriptome of the zoonotic hookworm Ancylostoma ceylanicum identify infection-specific gene families.</title>
        <authorList>
            <person name="Schwarz E.M."/>
            <person name="Hu Y."/>
            <person name="Antoshechkin I."/>
            <person name="Miller M.M."/>
            <person name="Sternberg P.W."/>
            <person name="Aroian R.V."/>
        </authorList>
    </citation>
    <scope>NUCLEOTIDE SEQUENCE</scope>
    <source>
        <strain evidence="16">HY135</strain>
    </source>
</reference>
<dbReference type="Proteomes" id="UP000024635">
    <property type="component" value="Unassembled WGS sequence"/>
</dbReference>
<keyword evidence="11 14" id="KW-0275">Fatty acid biosynthesis</keyword>
<dbReference type="PANTHER" id="PTHR11035">
    <property type="entry name" value="VERY-LONG-CHAIN (3R)-3-HYDROXYACYL-COA DEHYDRATASE"/>
    <property type="match status" value="1"/>
</dbReference>
<evidence type="ECO:0000256" key="13">
    <source>
        <dbReference type="ARBA" id="ARBA00036671"/>
    </source>
</evidence>
<dbReference type="GO" id="GO:0005789">
    <property type="term" value="C:endoplasmic reticulum membrane"/>
    <property type="evidence" value="ECO:0007669"/>
    <property type="project" value="UniProtKB-SubCell"/>
</dbReference>
<keyword evidence="9 14" id="KW-0443">Lipid metabolism</keyword>
<evidence type="ECO:0000256" key="9">
    <source>
        <dbReference type="ARBA" id="ARBA00023098"/>
    </source>
</evidence>
<feature type="transmembrane region" description="Helical" evidence="14">
    <location>
        <begin position="114"/>
        <end position="133"/>
    </location>
</feature>
<evidence type="ECO:0000256" key="11">
    <source>
        <dbReference type="ARBA" id="ARBA00023160"/>
    </source>
</evidence>
<dbReference type="GO" id="GO:0102158">
    <property type="term" value="F:very-long-chain (3R)-3-hydroxyacyl-CoA dehydratase activity"/>
    <property type="evidence" value="ECO:0007669"/>
    <property type="project" value="UniProtKB-EC"/>
</dbReference>
<comment type="catalytic activity">
    <reaction evidence="13 14">
        <text>a very-long-chain (3R)-3-hydroxyacyl-CoA = a very-long-chain (2E)-enoyl-CoA + H2O</text>
        <dbReference type="Rhea" id="RHEA:45812"/>
        <dbReference type="ChEBI" id="CHEBI:15377"/>
        <dbReference type="ChEBI" id="CHEBI:83728"/>
        <dbReference type="ChEBI" id="CHEBI:85440"/>
        <dbReference type="EC" id="4.2.1.134"/>
    </reaction>
</comment>
<evidence type="ECO:0000256" key="10">
    <source>
        <dbReference type="ARBA" id="ARBA00023136"/>
    </source>
</evidence>
<evidence type="ECO:0000256" key="1">
    <source>
        <dbReference type="ARBA" id="ARBA00004141"/>
    </source>
</evidence>
<organism evidence="15 16">
    <name type="scientific">Ancylostoma ceylanicum</name>
    <dbReference type="NCBI Taxonomy" id="53326"/>
    <lineage>
        <taxon>Eukaryota</taxon>
        <taxon>Metazoa</taxon>
        <taxon>Ecdysozoa</taxon>
        <taxon>Nematoda</taxon>
        <taxon>Chromadorea</taxon>
        <taxon>Rhabditida</taxon>
        <taxon>Rhabditina</taxon>
        <taxon>Rhabditomorpha</taxon>
        <taxon>Strongyloidea</taxon>
        <taxon>Ancylostomatidae</taxon>
        <taxon>Ancylostomatinae</taxon>
        <taxon>Ancylostoma</taxon>
    </lineage>
</organism>
<comment type="similarity">
    <text evidence="3 14">Belongs to the very long-chain fatty acids dehydratase HACD family.</text>
</comment>
<dbReference type="InterPro" id="IPR007482">
    <property type="entry name" value="Tyr_Pase-like_PTPLA"/>
</dbReference>
<dbReference type="AlphaFoldDB" id="A0A016UIY0"/>
<dbReference type="GO" id="GO:0042761">
    <property type="term" value="P:very long-chain fatty acid biosynthetic process"/>
    <property type="evidence" value="ECO:0007669"/>
    <property type="project" value="TreeGrafter"/>
</dbReference>
<evidence type="ECO:0000256" key="3">
    <source>
        <dbReference type="ARBA" id="ARBA00007811"/>
    </source>
</evidence>
<dbReference type="STRING" id="53326.A0A016UIY0"/>
<evidence type="ECO:0000313" key="16">
    <source>
        <dbReference type="Proteomes" id="UP000024635"/>
    </source>
</evidence>
<comment type="function">
    <text evidence="14">Catalyzes the third of the four reactions of the long-chain fatty acids elongation cycle. This endoplasmic reticulum-bound enzymatic process, allows the addition of two carbons to the chain of long- and very long-chain fatty acids/VLCFAs per cycle. This enzyme catalyzes the dehydration of the 3-hydroxyacyl-CoA intermediate into trans-2,3-enoyl-CoA, within each cycle of fatty acid elongation. Thereby, it participates to the production of VLCFAs of different chain lengths that are involved in multiple biological processes as precursors of membrane lipids and lipid mediators.</text>
</comment>
<evidence type="ECO:0000256" key="8">
    <source>
        <dbReference type="ARBA" id="ARBA00022989"/>
    </source>
</evidence>
<keyword evidence="14" id="KW-0256">Endoplasmic reticulum</keyword>
<evidence type="ECO:0000313" key="15">
    <source>
        <dbReference type="EMBL" id="EYC14856.1"/>
    </source>
</evidence>
<dbReference type="PANTHER" id="PTHR11035:SF3">
    <property type="entry name" value="VERY-LONG-CHAIN (3R)-3-HYDROXYACYL-COA DEHYDRATASE"/>
    <property type="match status" value="1"/>
</dbReference>
<keyword evidence="10 14" id="KW-0472">Membrane</keyword>
<evidence type="ECO:0000256" key="6">
    <source>
        <dbReference type="ARBA" id="ARBA00022692"/>
    </source>
</evidence>
<comment type="pathway">
    <text evidence="2 14">Lipid metabolism; fatty acid biosynthesis.</text>
</comment>
<keyword evidence="5 14" id="KW-0444">Lipid biosynthesis</keyword>
<evidence type="ECO:0000256" key="2">
    <source>
        <dbReference type="ARBA" id="ARBA00005194"/>
    </source>
</evidence>
<keyword evidence="6 14" id="KW-0812">Transmembrane</keyword>
<comment type="caution">
    <text evidence="15">The sequence shown here is derived from an EMBL/GenBank/DDBJ whole genome shotgun (WGS) entry which is preliminary data.</text>
</comment>
<evidence type="ECO:0000256" key="14">
    <source>
        <dbReference type="RuleBase" id="RU363109"/>
    </source>
</evidence>
<dbReference type="Pfam" id="PF04387">
    <property type="entry name" value="PTPLA"/>
    <property type="match status" value="1"/>
</dbReference>
<keyword evidence="8 14" id="KW-1133">Transmembrane helix</keyword>
<comment type="subcellular location">
    <subcellularLocation>
        <location evidence="14">Endoplasmic reticulum membrane</location>
        <topology evidence="14">Multi-pass membrane protein</topology>
    </subcellularLocation>
    <subcellularLocation>
        <location evidence="1">Membrane</location>
        <topology evidence="1">Multi-pass membrane protein</topology>
    </subcellularLocation>
</comment>
<dbReference type="OrthoDB" id="46988at2759"/>
<protein>
    <recommendedName>
        <fullName evidence="4 14">Very-long-chain (3R)-3-hydroxyacyl-CoA dehydratase</fullName>
        <ecNumber evidence="4 14">4.2.1.134</ecNumber>
    </recommendedName>
</protein>
<feature type="transmembrane region" description="Helical" evidence="14">
    <location>
        <begin position="73"/>
        <end position="94"/>
    </location>
</feature>
<keyword evidence="7 14" id="KW-0276">Fatty acid metabolism</keyword>
<feature type="transmembrane region" description="Helical" evidence="14">
    <location>
        <begin position="206"/>
        <end position="227"/>
    </location>
</feature>
<proteinExistence type="inferred from homology"/>
<feature type="transmembrane region" description="Helical" evidence="14">
    <location>
        <begin position="247"/>
        <end position="268"/>
    </location>
</feature>
<evidence type="ECO:0000256" key="4">
    <source>
        <dbReference type="ARBA" id="ARBA00013122"/>
    </source>
</evidence>
<dbReference type="GO" id="GO:0030497">
    <property type="term" value="P:fatty acid elongation"/>
    <property type="evidence" value="ECO:0007669"/>
    <property type="project" value="TreeGrafter"/>
</dbReference>
<dbReference type="GO" id="GO:0030148">
    <property type="term" value="P:sphingolipid biosynthetic process"/>
    <property type="evidence" value="ECO:0007669"/>
    <property type="project" value="TreeGrafter"/>
</dbReference>